<dbReference type="InterPro" id="IPR011009">
    <property type="entry name" value="Kinase-like_dom_sf"/>
</dbReference>
<evidence type="ECO:0000259" key="4">
    <source>
        <dbReference type="PROSITE" id="PS51158"/>
    </source>
</evidence>
<proteinExistence type="predicted"/>
<feature type="domain" description="Alpha-type protein kinase" evidence="4">
    <location>
        <begin position="1"/>
        <end position="124"/>
    </location>
</feature>
<reference evidence="5 6" key="1">
    <citation type="journal article" date="2019" name="Nat. Ecol. Evol.">
        <title>Megaphylogeny resolves global patterns of mushroom evolution.</title>
        <authorList>
            <person name="Varga T."/>
            <person name="Krizsan K."/>
            <person name="Foldi C."/>
            <person name="Dima B."/>
            <person name="Sanchez-Garcia M."/>
            <person name="Sanchez-Ramirez S."/>
            <person name="Szollosi G.J."/>
            <person name="Szarkandi J.G."/>
            <person name="Papp V."/>
            <person name="Albert L."/>
            <person name="Andreopoulos W."/>
            <person name="Angelini C."/>
            <person name="Antonin V."/>
            <person name="Barry K.W."/>
            <person name="Bougher N.L."/>
            <person name="Buchanan P."/>
            <person name="Buyck B."/>
            <person name="Bense V."/>
            <person name="Catcheside P."/>
            <person name="Chovatia M."/>
            <person name="Cooper J."/>
            <person name="Damon W."/>
            <person name="Desjardin D."/>
            <person name="Finy P."/>
            <person name="Geml J."/>
            <person name="Haridas S."/>
            <person name="Hughes K."/>
            <person name="Justo A."/>
            <person name="Karasinski D."/>
            <person name="Kautmanova I."/>
            <person name="Kiss B."/>
            <person name="Kocsube S."/>
            <person name="Kotiranta H."/>
            <person name="LaButti K.M."/>
            <person name="Lechner B.E."/>
            <person name="Liimatainen K."/>
            <person name="Lipzen A."/>
            <person name="Lukacs Z."/>
            <person name="Mihaltcheva S."/>
            <person name="Morgado L.N."/>
            <person name="Niskanen T."/>
            <person name="Noordeloos M.E."/>
            <person name="Ohm R.A."/>
            <person name="Ortiz-Santana B."/>
            <person name="Ovrebo C."/>
            <person name="Racz N."/>
            <person name="Riley R."/>
            <person name="Savchenko A."/>
            <person name="Shiryaev A."/>
            <person name="Soop K."/>
            <person name="Spirin V."/>
            <person name="Szebenyi C."/>
            <person name="Tomsovsky M."/>
            <person name="Tulloss R.E."/>
            <person name="Uehling J."/>
            <person name="Grigoriev I.V."/>
            <person name="Vagvolgyi C."/>
            <person name="Papp T."/>
            <person name="Martin F.M."/>
            <person name="Miettinen O."/>
            <person name="Hibbett D.S."/>
            <person name="Nagy L.G."/>
        </authorList>
    </citation>
    <scope>NUCLEOTIDE SEQUENCE [LARGE SCALE GENOMIC DNA]</scope>
    <source>
        <strain evidence="5 6">CBS 962.96</strain>
    </source>
</reference>
<dbReference type="GO" id="GO:0004674">
    <property type="term" value="F:protein serine/threonine kinase activity"/>
    <property type="evidence" value="ECO:0007669"/>
    <property type="project" value="UniProtKB-KW"/>
</dbReference>
<dbReference type="AlphaFoldDB" id="A0A4S8KT09"/>
<dbReference type="PROSITE" id="PS51158">
    <property type="entry name" value="ALPHA_KINASE"/>
    <property type="match status" value="1"/>
</dbReference>
<evidence type="ECO:0000313" key="5">
    <source>
        <dbReference type="EMBL" id="THU78811.1"/>
    </source>
</evidence>
<keyword evidence="1" id="KW-0723">Serine/threonine-protein kinase</keyword>
<gene>
    <name evidence="5" type="ORF">K435DRAFT_699379</name>
</gene>
<protein>
    <submittedName>
        <fullName evidence="5">Kinase-like protein</fullName>
    </submittedName>
</protein>
<evidence type="ECO:0000256" key="1">
    <source>
        <dbReference type="ARBA" id="ARBA00022527"/>
    </source>
</evidence>
<dbReference type="Proteomes" id="UP000297245">
    <property type="component" value="Unassembled WGS sequence"/>
</dbReference>
<dbReference type="SUPFAM" id="SSF56112">
    <property type="entry name" value="Protein kinase-like (PK-like)"/>
    <property type="match status" value="1"/>
</dbReference>
<dbReference type="EMBL" id="ML180131">
    <property type="protein sequence ID" value="THU78811.1"/>
    <property type="molecule type" value="Genomic_DNA"/>
</dbReference>
<organism evidence="5 6">
    <name type="scientific">Dendrothele bispora (strain CBS 962.96)</name>
    <dbReference type="NCBI Taxonomy" id="1314807"/>
    <lineage>
        <taxon>Eukaryota</taxon>
        <taxon>Fungi</taxon>
        <taxon>Dikarya</taxon>
        <taxon>Basidiomycota</taxon>
        <taxon>Agaricomycotina</taxon>
        <taxon>Agaricomycetes</taxon>
        <taxon>Agaricomycetidae</taxon>
        <taxon>Agaricales</taxon>
        <taxon>Agaricales incertae sedis</taxon>
        <taxon>Dendrothele</taxon>
    </lineage>
</organism>
<keyword evidence="2" id="KW-0808">Transferase</keyword>
<sequence>QWLSTPDEDRRVVWLVEPFRLSSPERFSKPMNFVMNTEDDKIKTLNAFVHYAFQSTGDDFLYADLQGSLAKMMNGSIGIVLFDPMTHSGAGDSGVGDEGPQAHELYATQHVCDEFCDDLGLNPLLE</sequence>
<accession>A0A4S8KT09</accession>
<dbReference type="InterPro" id="IPR004166">
    <property type="entry name" value="a-kinase_dom"/>
</dbReference>
<name>A0A4S8KT09_DENBC</name>
<feature type="non-terminal residue" evidence="5">
    <location>
        <position position="1"/>
    </location>
</feature>
<dbReference type="Gene3D" id="3.20.200.10">
    <property type="entry name" value="MHCK/EF2 kinase"/>
    <property type="match status" value="1"/>
</dbReference>
<evidence type="ECO:0000256" key="3">
    <source>
        <dbReference type="ARBA" id="ARBA00022777"/>
    </source>
</evidence>
<evidence type="ECO:0000256" key="2">
    <source>
        <dbReference type="ARBA" id="ARBA00022679"/>
    </source>
</evidence>
<dbReference type="Pfam" id="PF02816">
    <property type="entry name" value="Alpha_kinase"/>
    <property type="match status" value="1"/>
</dbReference>
<keyword evidence="3 5" id="KW-0418">Kinase</keyword>
<dbReference type="GO" id="GO:0005524">
    <property type="term" value="F:ATP binding"/>
    <property type="evidence" value="ECO:0007669"/>
    <property type="project" value="InterPro"/>
</dbReference>
<dbReference type="OrthoDB" id="301415at2759"/>
<keyword evidence="6" id="KW-1185">Reference proteome</keyword>
<evidence type="ECO:0000313" key="6">
    <source>
        <dbReference type="Proteomes" id="UP000297245"/>
    </source>
</evidence>